<keyword evidence="2" id="KW-1185">Reference proteome</keyword>
<evidence type="ECO:0000313" key="1">
    <source>
        <dbReference type="EMBL" id="TDD60021.1"/>
    </source>
</evidence>
<organism evidence="1 2">
    <name type="scientific">Kribbella antibiotica</name>
    <dbReference type="NCBI Taxonomy" id="190195"/>
    <lineage>
        <taxon>Bacteria</taxon>
        <taxon>Bacillati</taxon>
        <taxon>Actinomycetota</taxon>
        <taxon>Actinomycetes</taxon>
        <taxon>Propionibacteriales</taxon>
        <taxon>Kribbellaceae</taxon>
        <taxon>Kribbella</taxon>
    </lineage>
</organism>
<dbReference type="Proteomes" id="UP000295124">
    <property type="component" value="Unassembled WGS sequence"/>
</dbReference>
<accession>A0A4R4ZMF1</accession>
<dbReference type="EMBL" id="SMKX01000029">
    <property type="protein sequence ID" value="TDD60021.1"/>
    <property type="molecule type" value="Genomic_DNA"/>
</dbReference>
<dbReference type="OrthoDB" id="122286at2"/>
<evidence type="ECO:0000313" key="2">
    <source>
        <dbReference type="Proteomes" id="UP000295124"/>
    </source>
</evidence>
<proteinExistence type="predicted"/>
<dbReference type="SUPFAM" id="SSF46785">
    <property type="entry name" value="Winged helix' DNA-binding domain"/>
    <property type="match status" value="1"/>
</dbReference>
<dbReference type="InterPro" id="IPR036388">
    <property type="entry name" value="WH-like_DNA-bd_sf"/>
</dbReference>
<name>A0A4R4ZMF1_9ACTN</name>
<dbReference type="Gene3D" id="1.10.10.10">
    <property type="entry name" value="Winged helix-like DNA-binding domain superfamily/Winged helix DNA-binding domain"/>
    <property type="match status" value="1"/>
</dbReference>
<gene>
    <name evidence="1" type="ORF">E1263_12935</name>
</gene>
<sequence length="106" mass="11516">MTLQTQLILQALLREPAKESWGRKLADETGLMPGTAQPILMRLEAEGWLTSRREDEATAHGEGRPPRRYFALTGVGATLASEALTTARRPRGSALRDLATDRGAGC</sequence>
<dbReference type="AlphaFoldDB" id="A0A4R4ZMF1"/>
<comment type="caution">
    <text evidence="1">The sequence shown here is derived from an EMBL/GenBank/DDBJ whole genome shotgun (WGS) entry which is preliminary data.</text>
</comment>
<dbReference type="InterPro" id="IPR036390">
    <property type="entry name" value="WH_DNA-bd_sf"/>
</dbReference>
<reference evidence="1 2" key="1">
    <citation type="submission" date="2019-03" db="EMBL/GenBank/DDBJ databases">
        <title>Draft genome sequences of novel Actinobacteria.</title>
        <authorList>
            <person name="Sahin N."/>
            <person name="Ay H."/>
            <person name="Saygin H."/>
        </authorList>
    </citation>
    <scope>NUCLEOTIDE SEQUENCE [LARGE SCALE GENOMIC DNA]</scope>
    <source>
        <strain evidence="1 2">JCM 13523</strain>
    </source>
</reference>
<protein>
    <submittedName>
        <fullName evidence="1">PadR family transcriptional regulator</fullName>
    </submittedName>
</protein>